<accession>A0A0D5C4S5</accession>
<evidence type="ECO:0000313" key="11">
    <source>
        <dbReference type="Proteomes" id="UP000032408"/>
    </source>
</evidence>
<dbReference type="Proteomes" id="UP000032408">
    <property type="component" value="Chromosome"/>
</dbReference>
<feature type="transmembrane region" description="Helical" evidence="8">
    <location>
        <begin position="16"/>
        <end position="33"/>
    </location>
</feature>
<keyword evidence="5" id="KW-0067">ATP-binding</keyword>
<dbReference type="KEGG" id="nin:NADRNF5_2062"/>
<dbReference type="SUPFAM" id="SSF55874">
    <property type="entry name" value="ATPase domain of HSP90 chaperone/DNA topoisomerase II/histidine kinase"/>
    <property type="match status" value="1"/>
</dbReference>
<proteinExistence type="predicted"/>
<dbReference type="PRINTS" id="PR00344">
    <property type="entry name" value="BCTRLSENSOR"/>
</dbReference>
<dbReference type="Pfam" id="PF02518">
    <property type="entry name" value="HATPase_c"/>
    <property type="match status" value="1"/>
</dbReference>
<reference evidence="11" key="1">
    <citation type="submission" date="2015-03" db="EMBL/GenBank/DDBJ databases">
        <title>Characterization of two novel Thaumarchaeota isolated from the Northern Adriatic Sea.</title>
        <authorList>
            <person name="Bayer B."/>
            <person name="Vojvoda J."/>
            <person name="Offre P."/>
            <person name="Srivastava A."/>
            <person name="Elisabeth N."/>
            <person name="Garcia J.A.L."/>
            <person name="Schleper C."/>
            <person name="Herndl G.J."/>
        </authorList>
    </citation>
    <scope>NUCLEOTIDE SEQUENCE [LARGE SCALE GENOMIC DNA]</scope>
    <source>
        <strain evidence="11">NF5</strain>
    </source>
</reference>
<dbReference type="HOGENOM" id="CLU_504001_0_0_2"/>
<dbReference type="InterPro" id="IPR003594">
    <property type="entry name" value="HATPase_dom"/>
</dbReference>
<feature type="transmembrane region" description="Helical" evidence="8">
    <location>
        <begin position="114"/>
        <end position="135"/>
    </location>
</feature>
<feature type="transmembrane region" description="Helical" evidence="8">
    <location>
        <begin position="78"/>
        <end position="99"/>
    </location>
</feature>
<dbReference type="SMART" id="SM00387">
    <property type="entry name" value="HATPase_c"/>
    <property type="match status" value="1"/>
</dbReference>
<dbReference type="InterPro" id="IPR036097">
    <property type="entry name" value="HisK_dim/P_sf"/>
</dbReference>
<dbReference type="EMBL" id="CP011070">
    <property type="protein sequence ID" value="AJW71736.1"/>
    <property type="molecule type" value="Genomic_DNA"/>
</dbReference>
<protein>
    <submittedName>
        <fullName evidence="10">Histidine kinase</fullName>
    </submittedName>
</protein>
<evidence type="ECO:0000256" key="2">
    <source>
        <dbReference type="ARBA" id="ARBA00022679"/>
    </source>
</evidence>
<dbReference type="SMART" id="SM00388">
    <property type="entry name" value="HisKA"/>
    <property type="match status" value="1"/>
</dbReference>
<dbReference type="AlphaFoldDB" id="A0A0D5C4S5"/>
<dbReference type="InterPro" id="IPR005467">
    <property type="entry name" value="His_kinase_dom"/>
</dbReference>
<name>A0A0D5C4S5_9ARCH</name>
<dbReference type="RefSeq" id="WP_048118191.1">
    <property type="nucleotide sequence ID" value="NZ_CP011070.1"/>
</dbReference>
<evidence type="ECO:0000256" key="7">
    <source>
        <dbReference type="SAM" id="Coils"/>
    </source>
</evidence>
<sequence length="597" mass="67492">MSSGVLSKSSINHKQILILLILVLVVITTIYQLRPFLDDEQFSWISIPTYSILPGLLTVYSSVLAIKLHKQKHFQAKAFFFFALGNVCWFIAEQIWQAYDHLWNEDPFPSEADVFFIASYPFMIIFLFLSIKPILKSISRNVWLFSLALSFSFLIPSVLAAYDDMVGEQAFATSIALTYPILSSIQLIPAIIGLLFLSKKGINFSWMLLLSGFIINSIADSFFLFVELDGSYYDGHPVDLIFVYGFILLIFSLHTRLKISNIPNSENYGMLFHENLQYDTIHKFGIPLTLSIICLIVTTILVHSVFIESEESISAQSITFGIVVMLVVFVTIILTINRNLSKLVKIRTNELEKQKNNLEHLVEEKTQELLKSERLSAIGELSGRLAHDMRNPLSVMKMSVDLINQSDGETKISDVKVVERLDLIKKSIDRISHQVDDVLSYVRRSPLKLISVSLSELIQDCIKKINLPDNIKLKFIKNDLQIKCDPVKLEAVIINLIVNAIQEIPNGGNIEIRSFENDEFMVIEFIDSGKGISNESIDKVFEPLFTTKQKGTGLGLASCKNIVEQHLGKISVRNNPTTFTIMIPKELQQISKGSKQS</sequence>
<dbReference type="CDD" id="cd00082">
    <property type="entry name" value="HisKA"/>
    <property type="match status" value="1"/>
</dbReference>
<keyword evidence="4 10" id="KW-0418">Kinase</keyword>
<dbReference type="OrthoDB" id="8127at2157"/>
<dbReference type="GO" id="GO:0000155">
    <property type="term" value="F:phosphorelay sensor kinase activity"/>
    <property type="evidence" value="ECO:0007669"/>
    <property type="project" value="InterPro"/>
</dbReference>
<feature type="transmembrane region" description="Helical" evidence="8">
    <location>
        <begin position="238"/>
        <end position="257"/>
    </location>
</feature>
<dbReference type="InterPro" id="IPR003661">
    <property type="entry name" value="HisK_dim/P_dom"/>
</dbReference>
<evidence type="ECO:0000256" key="8">
    <source>
        <dbReference type="SAM" id="Phobius"/>
    </source>
</evidence>
<reference evidence="10 11" key="2">
    <citation type="journal article" date="2016" name="ISME J.">
        <title>Physiological and genomic characterization of two novel marine thaumarchaeal strains indicates niche differentiation.</title>
        <authorList>
            <person name="Bayer B."/>
            <person name="Vojvoda J."/>
            <person name="Offre P."/>
            <person name="Alves R.J."/>
            <person name="Elisabeth N.H."/>
            <person name="Garcia J.A."/>
            <person name="Volland J.M."/>
            <person name="Srivastava A."/>
            <person name="Schleper C."/>
            <person name="Herndl G.J."/>
        </authorList>
    </citation>
    <scope>NUCLEOTIDE SEQUENCE [LARGE SCALE GENOMIC DNA]</scope>
    <source>
        <strain evidence="10 11">NF5</strain>
    </source>
</reference>
<evidence type="ECO:0000259" key="9">
    <source>
        <dbReference type="PROSITE" id="PS50109"/>
    </source>
</evidence>
<organism evidence="10 11">
    <name type="scientific">Nitrosopumilus adriaticus</name>
    <dbReference type="NCBI Taxonomy" id="1580092"/>
    <lineage>
        <taxon>Archaea</taxon>
        <taxon>Nitrososphaerota</taxon>
        <taxon>Nitrososphaeria</taxon>
        <taxon>Nitrosopumilales</taxon>
        <taxon>Nitrosopumilaceae</taxon>
        <taxon>Nitrosopumilus</taxon>
    </lineage>
</organism>
<keyword evidence="6" id="KW-0902">Two-component regulatory system</keyword>
<keyword evidence="11" id="KW-1185">Reference proteome</keyword>
<evidence type="ECO:0000256" key="5">
    <source>
        <dbReference type="ARBA" id="ARBA00022840"/>
    </source>
</evidence>
<dbReference type="STRING" id="1580092.NADRNF5_2062"/>
<dbReference type="InterPro" id="IPR036890">
    <property type="entry name" value="HATPase_C_sf"/>
</dbReference>
<dbReference type="PROSITE" id="PS50109">
    <property type="entry name" value="HIS_KIN"/>
    <property type="match status" value="1"/>
</dbReference>
<evidence type="ECO:0000256" key="4">
    <source>
        <dbReference type="ARBA" id="ARBA00022777"/>
    </source>
</evidence>
<dbReference type="SUPFAM" id="SSF47384">
    <property type="entry name" value="Homodimeric domain of signal transducing histidine kinase"/>
    <property type="match status" value="1"/>
</dbReference>
<dbReference type="Gene3D" id="3.30.565.10">
    <property type="entry name" value="Histidine kinase-like ATPase, C-terminal domain"/>
    <property type="match status" value="1"/>
</dbReference>
<feature type="transmembrane region" description="Helical" evidence="8">
    <location>
        <begin position="45"/>
        <end position="66"/>
    </location>
</feature>
<keyword evidence="8" id="KW-0472">Membrane</keyword>
<dbReference type="GO" id="GO:0005524">
    <property type="term" value="F:ATP binding"/>
    <property type="evidence" value="ECO:0007669"/>
    <property type="project" value="UniProtKB-KW"/>
</dbReference>
<dbReference type="InterPro" id="IPR004358">
    <property type="entry name" value="Sig_transdc_His_kin-like_C"/>
</dbReference>
<dbReference type="Pfam" id="PF00512">
    <property type="entry name" value="HisKA"/>
    <property type="match status" value="1"/>
</dbReference>
<keyword evidence="3" id="KW-0547">Nucleotide-binding</keyword>
<feature type="coiled-coil region" evidence="7">
    <location>
        <begin position="344"/>
        <end position="375"/>
    </location>
</feature>
<keyword evidence="1" id="KW-0597">Phosphoprotein</keyword>
<feature type="transmembrane region" description="Helical" evidence="8">
    <location>
        <begin position="142"/>
        <end position="162"/>
    </location>
</feature>
<dbReference type="PANTHER" id="PTHR43065">
    <property type="entry name" value="SENSOR HISTIDINE KINASE"/>
    <property type="match status" value="1"/>
</dbReference>
<keyword evidence="8" id="KW-1133">Transmembrane helix</keyword>
<feature type="transmembrane region" description="Helical" evidence="8">
    <location>
        <begin position="174"/>
        <end position="197"/>
    </location>
</feature>
<gene>
    <name evidence="10" type="ORF">NADRNF5_2062</name>
</gene>
<evidence type="ECO:0000313" key="10">
    <source>
        <dbReference type="EMBL" id="AJW71736.1"/>
    </source>
</evidence>
<feature type="transmembrane region" description="Helical" evidence="8">
    <location>
        <begin position="284"/>
        <end position="306"/>
    </location>
</feature>
<dbReference type="PANTHER" id="PTHR43065:SF10">
    <property type="entry name" value="PEROXIDE STRESS-ACTIVATED HISTIDINE KINASE MAK3"/>
    <property type="match status" value="1"/>
</dbReference>
<dbReference type="CDD" id="cd00075">
    <property type="entry name" value="HATPase"/>
    <property type="match status" value="1"/>
</dbReference>
<feature type="transmembrane region" description="Helical" evidence="8">
    <location>
        <begin position="318"/>
        <end position="337"/>
    </location>
</feature>
<dbReference type="Gene3D" id="1.10.287.130">
    <property type="match status" value="1"/>
</dbReference>
<dbReference type="GeneID" id="24821228"/>
<evidence type="ECO:0000256" key="6">
    <source>
        <dbReference type="ARBA" id="ARBA00023012"/>
    </source>
</evidence>
<keyword evidence="2" id="KW-0808">Transferase</keyword>
<evidence type="ECO:0000256" key="3">
    <source>
        <dbReference type="ARBA" id="ARBA00022741"/>
    </source>
</evidence>
<feature type="transmembrane region" description="Helical" evidence="8">
    <location>
        <begin position="204"/>
        <end position="226"/>
    </location>
</feature>
<evidence type="ECO:0000256" key="1">
    <source>
        <dbReference type="ARBA" id="ARBA00022553"/>
    </source>
</evidence>
<feature type="domain" description="Histidine kinase" evidence="9">
    <location>
        <begin position="384"/>
        <end position="587"/>
    </location>
</feature>
<keyword evidence="8" id="KW-0812">Transmembrane</keyword>
<keyword evidence="7" id="KW-0175">Coiled coil</keyword>